<proteinExistence type="predicted"/>
<protein>
    <submittedName>
        <fullName evidence="1">Uncharacterized protein</fullName>
    </submittedName>
</protein>
<name>A0ABP8N9H8_9BACT</name>
<dbReference type="Proteomes" id="UP001501175">
    <property type="component" value="Unassembled WGS sequence"/>
</dbReference>
<sequence>MIALNIYTGFEKQKADRDVRLQMTTRQVDSLRAVQRQLDQELSVMRTSLNRYPASSQTIDAGSATMAKSQ</sequence>
<organism evidence="1 2">
    <name type="scientific">Nibrella saemangeumensis</name>
    <dbReference type="NCBI Taxonomy" id="1084526"/>
    <lineage>
        <taxon>Bacteria</taxon>
        <taxon>Pseudomonadati</taxon>
        <taxon>Bacteroidota</taxon>
        <taxon>Cytophagia</taxon>
        <taxon>Cytophagales</taxon>
        <taxon>Spirosomataceae</taxon>
        <taxon>Nibrella</taxon>
    </lineage>
</organism>
<reference evidence="2" key="1">
    <citation type="journal article" date="2019" name="Int. J. Syst. Evol. Microbiol.">
        <title>The Global Catalogue of Microorganisms (GCM) 10K type strain sequencing project: providing services to taxonomists for standard genome sequencing and annotation.</title>
        <authorList>
            <consortium name="The Broad Institute Genomics Platform"/>
            <consortium name="The Broad Institute Genome Sequencing Center for Infectious Disease"/>
            <person name="Wu L."/>
            <person name="Ma J."/>
        </authorList>
    </citation>
    <scope>NUCLEOTIDE SEQUENCE [LARGE SCALE GENOMIC DNA]</scope>
    <source>
        <strain evidence="2">JCM 17927</strain>
    </source>
</reference>
<keyword evidence="2" id="KW-1185">Reference proteome</keyword>
<dbReference type="EMBL" id="BAABHD010000071">
    <property type="protein sequence ID" value="GAA4462731.1"/>
    <property type="molecule type" value="Genomic_DNA"/>
</dbReference>
<accession>A0ABP8N9H8</accession>
<gene>
    <name evidence="1" type="ORF">GCM10023189_39800</name>
</gene>
<evidence type="ECO:0000313" key="2">
    <source>
        <dbReference type="Proteomes" id="UP001501175"/>
    </source>
</evidence>
<evidence type="ECO:0000313" key="1">
    <source>
        <dbReference type="EMBL" id="GAA4462731.1"/>
    </source>
</evidence>
<comment type="caution">
    <text evidence="1">The sequence shown here is derived from an EMBL/GenBank/DDBJ whole genome shotgun (WGS) entry which is preliminary data.</text>
</comment>